<dbReference type="InterPro" id="IPR036365">
    <property type="entry name" value="PGBD-like_sf"/>
</dbReference>
<dbReference type="Proteomes" id="UP000832097">
    <property type="component" value="Chromosome"/>
</dbReference>
<evidence type="ECO:0000256" key="1">
    <source>
        <dbReference type="SAM" id="MobiDB-lite"/>
    </source>
</evidence>
<organism evidence="4 5">
    <name type="scientific">Agromyces larvae</name>
    <dbReference type="NCBI Taxonomy" id="2929802"/>
    <lineage>
        <taxon>Bacteria</taxon>
        <taxon>Bacillati</taxon>
        <taxon>Actinomycetota</taxon>
        <taxon>Actinomycetes</taxon>
        <taxon>Micrococcales</taxon>
        <taxon>Microbacteriaceae</taxon>
        <taxon>Agromyces</taxon>
    </lineage>
</organism>
<feature type="compositionally biased region" description="Gly residues" evidence="1">
    <location>
        <begin position="51"/>
        <end position="61"/>
    </location>
</feature>
<evidence type="ECO:0000313" key="5">
    <source>
        <dbReference type="Proteomes" id="UP000832097"/>
    </source>
</evidence>
<keyword evidence="5" id="KW-1185">Reference proteome</keyword>
<gene>
    <name evidence="4" type="ORF">MTO99_15795</name>
</gene>
<dbReference type="InterPro" id="IPR002477">
    <property type="entry name" value="Peptidoglycan-bd-like"/>
</dbReference>
<dbReference type="SUPFAM" id="SSF47090">
    <property type="entry name" value="PGBD-like"/>
    <property type="match status" value="1"/>
</dbReference>
<dbReference type="InterPro" id="IPR036366">
    <property type="entry name" value="PGBDSf"/>
</dbReference>
<name>A0ABY4BWQ1_9MICO</name>
<dbReference type="RefSeq" id="WP_243554754.1">
    <property type="nucleotide sequence ID" value="NZ_CP094528.1"/>
</dbReference>
<dbReference type="EMBL" id="CP094528">
    <property type="protein sequence ID" value="UOE43620.1"/>
    <property type="molecule type" value="Genomic_DNA"/>
</dbReference>
<accession>A0ABY4BWQ1</accession>
<keyword evidence="2" id="KW-0812">Transmembrane</keyword>
<dbReference type="Gene3D" id="2.40.420.20">
    <property type="match status" value="1"/>
</dbReference>
<protein>
    <submittedName>
        <fullName evidence="4">Peptidoglycan-binding protein</fullName>
    </submittedName>
</protein>
<keyword evidence="2" id="KW-1133">Transmembrane helix</keyword>
<sequence>MTRRFEPVESASPARRTRRRVVALAATAVILALAGAGLVGWMRAGTPGEPGEPGGASGEASGGPVTRPAERVTLTSGLLLTGTLSYGDPVPLQGAGSGMVTALPAAGDVIGIGGRLYEASGVPVVLFRGERPFWRPLELGMTNGPDVRQLEQNLADLGFTAGLDLDVDDTFTANTAVAVKAWQAALGVERTGAVALGAVVAVDAPSVRVDSLVKTLGEPDGGAVLEVTKTELHGYADLTDAQEREIAAGTPVTLTLKDGAEIAGSVAAVEPSVPATDDSSDDTPARAVVDLVDDAGRAAADAVGPSNVRLKLGDETVDDALVVPVTALVADGDDGYALDVLRDGEVVRIPVEIGLIADARVQITSSGGGGADPLEAGEDVVVAS</sequence>
<keyword evidence="2" id="KW-0472">Membrane</keyword>
<evidence type="ECO:0000259" key="3">
    <source>
        <dbReference type="Pfam" id="PF01471"/>
    </source>
</evidence>
<feature type="transmembrane region" description="Helical" evidence="2">
    <location>
        <begin position="21"/>
        <end position="42"/>
    </location>
</feature>
<evidence type="ECO:0000313" key="4">
    <source>
        <dbReference type="EMBL" id="UOE43620.1"/>
    </source>
</evidence>
<dbReference type="Gene3D" id="1.10.101.10">
    <property type="entry name" value="PGBD-like superfamily/PGBD"/>
    <property type="match status" value="1"/>
</dbReference>
<dbReference type="Pfam" id="PF01471">
    <property type="entry name" value="PG_binding_1"/>
    <property type="match status" value="1"/>
</dbReference>
<feature type="domain" description="Peptidoglycan binding-like" evidence="3">
    <location>
        <begin position="143"/>
        <end position="193"/>
    </location>
</feature>
<reference evidence="4 5" key="1">
    <citation type="submission" date="2022-03" db="EMBL/GenBank/DDBJ databases">
        <title>Mucilaginibacter sp. isolated from the gut of Protaetia brevitarsis seulensis larvae.</title>
        <authorList>
            <person name="Won M."/>
            <person name="Kim S.-J."/>
            <person name="Kwon S.-W."/>
        </authorList>
    </citation>
    <scope>NUCLEOTIDE SEQUENCE [LARGE SCALE GENOMIC DNA]</scope>
    <source>
        <strain evidence="4 5">CFWR-12</strain>
    </source>
</reference>
<feature type="region of interest" description="Disordered" evidence="1">
    <location>
        <begin position="44"/>
        <end position="67"/>
    </location>
</feature>
<evidence type="ECO:0000256" key="2">
    <source>
        <dbReference type="SAM" id="Phobius"/>
    </source>
</evidence>
<proteinExistence type="predicted"/>